<dbReference type="Pfam" id="PF08284">
    <property type="entry name" value="RVP_2"/>
    <property type="match status" value="2"/>
</dbReference>
<evidence type="ECO:0000256" key="10">
    <source>
        <dbReference type="ARBA" id="ARBA00022918"/>
    </source>
</evidence>
<feature type="compositionally biased region" description="Polar residues" evidence="13">
    <location>
        <begin position="90"/>
        <end position="107"/>
    </location>
</feature>
<evidence type="ECO:0000259" key="15">
    <source>
        <dbReference type="PROSITE" id="PS50994"/>
    </source>
</evidence>
<feature type="compositionally biased region" description="Basic and acidic residues" evidence="13">
    <location>
        <begin position="372"/>
        <end position="385"/>
    </location>
</feature>
<keyword evidence="8" id="KW-0694">RNA-binding</keyword>
<dbReference type="PANTHER" id="PTHR37984">
    <property type="entry name" value="PROTEIN CBG26694"/>
    <property type="match status" value="1"/>
</dbReference>
<feature type="compositionally biased region" description="Low complexity" evidence="13">
    <location>
        <begin position="149"/>
        <end position="160"/>
    </location>
</feature>
<dbReference type="InterPro" id="IPR001878">
    <property type="entry name" value="Znf_CCHC"/>
</dbReference>
<evidence type="ECO:0000256" key="9">
    <source>
        <dbReference type="ARBA" id="ARBA00022908"/>
    </source>
</evidence>
<dbReference type="InterPro" id="IPR043128">
    <property type="entry name" value="Rev_trsase/Diguanyl_cyclase"/>
</dbReference>
<dbReference type="Gene3D" id="3.10.10.10">
    <property type="entry name" value="HIV Type 1 Reverse Transcriptase, subunit A, domain 1"/>
    <property type="match status" value="2"/>
</dbReference>
<evidence type="ECO:0000256" key="5">
    <source>
        <dbReference type="ARBA" id="ARBA00022759"/>
    </source>
</evidence>
<feature type="compositionally biased region" description="Low complexity" evidence="13">
    <location>
        <begin position="7"/>
        <end position="19"/>
    </location>
</feature>
<evidence type="ECO:0000256" key="1">
    <source>
        <dbReference type="ARBA" id="ARBA00012493"/>
    </source>
</evidence>
<evidence type="ECO:0000256" key="4">
    <source>
        <dbReference type="ARBA" id="ARBA00022722"/>
    </source>
</evidence>
<reference evidence="16" key="1">
    <citation type="journal article" date="2019" name="Sci. Rep.">
        <title>Draft genome of Tanacetum cinerariifolium, the natural source of mosquito coil.</title>
        <authorList>
            <person name="Yamashiro T."/>
            <person name="Shiraishi A."/>
            <person name="Satake H."/>
            <person name="Nakayama K."/>
        </authorList>
    </citation>
    <scope>NUCLEOTIDE SEQUENCE</scope>
</reference>
<keyword evidence="5" id="KW-0255">Endonuclease</keyword>
<gene>
    <name evidence="16" type="ORF">Tci_006435</name>
</gene>
<dbReference type="SUPFAM" id="SSF50630">
    <property type="entry name" value="Acid proteases"/>
    <property type="match status" value="1"/>
</dbReference>
<dbReference type="InterPro" id="IPR041373">
    <property type="entry name" value="RT_RNaseH"/>
</dbReference>
<dbReference type="PANTHER" id="PTHR37984:SF5">
    <property type="entry name" value="PROTEIN NYNRIN-LIKE"/>
    <property type="match status" value="1"/>
</dbReference>
<dbReference type="GO" id="GO:0006508">
    <property type="term" value="P:proteolysis"/>
    <property type="evidence" value="ECO:0007669"/>
    <property type="project" value="InterPro"/>
</dbReference>
<dbReference type="CDD" id="cd00303">
    <property type="entry name" value="retropepsin_like"/>
    <property type="match status" value="2"/>
</dbReference>
<evidence type="ECO:0000256" key="6">
    <source>
        <dbReference type="ARBA" id="ARBA00022801"/>
    </source>
</evidence>
<dbReference type="PROSITE" id="PS50158">
    <property type="entry name" value="ZF_CCHC"/>
    <property type="match status" value="1"/>
</dbReference>
<keyword evidence="6" id="KW-0378">Hydrolase</keyword>
<dbReference type="Pfam" id="PF17919">
    <property type="entry name" value="RT_RNaseH_2"/>
    <property type="match status" value="1"/>
</dbReference>
<proteinExistence type="predicted"/>
<keyword evidence="4" id="KW-0540">Nuclease</keyword>
<feature type="compositionally biased region" description="Basic and acidic residues" evidence="13">
    <location>
        <begin position="272"/>
        <end position="292"/>
    </location>
</feature>
<dbReference type="InterPro" id="IPR036397">
    <property type="entry name" value="RNaseH_sf"/>
</dbReference>
<dbReference type="InterPro" id="IPR041588">
    <property type="entry name" value="Integrase_H2C2"/>
</dbReference>
<keyword evidence="2" id="KW-0808">Transferase</keyword>
<keyword evidence="9" id="KW-0229">DNA integration</keyword>
<dbReference type="InterPro" id="IPR021109">
    <property type="entry name" value="Peptidase_aspartic_dom_sf"/>
</dbReference>
<dbReference type="Gene3D" id="1.10.340.70">
    <property type="match status" value="1"/>
</dbReference>
<protein>
    <recommendedName>
        <fullName evidence="1">RNA-directed DNA polymerase</fullName>
        <ecNumber evidence="1">2.7.7.49</ecNumber>
    </recommendedName>
</protein>
<feature type="region of interest" description="Disordered" evidence="13">
    <location>
        <begin position="1"/>
        <end position="67"/>
    </location>
</feature>
<feature type="domain" description="Integrase catalytic" evidence="15">
    <location>
        <begin position="901"/>
        <end position="1087"/>
    </location>
</feature>
<dbReference type="GO" id="GO:0015074">
    <property type="term" value="P:DNA integration"/>
    <property type="evidence" value="ECO:0007669"/>
    <property type="project" value="UniProtKB-KW"/>
</dbReference>
<accession>A0A6L2JD22</accession>
<dbReference type="EMBL" id="BKCJ010000578">
    <property type="protein sequence ID" value="GEU34457.1"/>
    <property type="molecule type" value="Genomic_DNA"/>
</dbReference>
<keyword evidence="12" id="KW-0479">Metal-binding</keyword>
<dbReference type="CDD" id="cd09274">
    <property type="entry name" value="RNase_HI_RT_Ty3"/>
    <property type="match status" value="1"/>
</dbReference>
<evidence type="ECO:0000256" key="2">
    <source>
        <dbReference type="ARBA" id="ARBA00022679"/>
    </source>
</evidence>
<keyword evidence="10" id="KW-0695">RNA-directed DNA polymerase</keyword>
<dbReference type="EC" id="2.7.7.49" evidence="1"/>
<feature type="domain" description="CCHC-type" evidence="14">
    <location>
        <begin position="360"/>
        <end position="375"/>
    </location>
</feature>
<dbReference type="GO" id="GO:0003723">
    <property type="term" value="F:RNA binding"/>
    <property type="evidence" value="ECO:0007669"/>
    <property type="project" value="UniProtKB-KW"/>
</dbReference>
<dbReference type="Gene3D" id="2.40.70.10">
    <property type="entry name" value="Acid Proteases"/>
    <property type="match status" value="2"/>
</dbReference>
<dbReference type="InterPro" id="IPR001584">
    <property type="entry name" value="Integrase_cat-core"/>
</dbReference>
<comment type="caution">
    <text evidence="16">The sequence shown here is derived from an EMBL/GenBank/DDBJ whole genome shotgun (WGS) entry which is preliminary data.</text>
</comment>
<dbReference type="InterPro" id="IPR050951">
    <property type="entry name" value="Retrovirus_Pol_polyprotein"/>
</dbReference>
<dbReference type="CDD" id="cd01647">
    <property type="entry name" value="RT_LTR"/>
    <property type="match status" value="2"/>
</dbReference>
<feature type="region of interest" description="Disordered" evidence="13">
    <location>
        <begin position="372"/>
        <end position="397"/>
    </location>
</feature>
<dbReference type="InterPro" id="IPR041577">
    <property type="entry name" value="RT_RNaseH_2"/>
</dbReference>
<dbReference type="SUPFAM" id="SSF53098">
    <property type="entry name" value="Ribonuclease H-like"/>
    <property type="match status" value="1"/>
</dbReference>
<feature type="region of interest" description="Disordered" evidence="13">
    <location>
        <begin position="1185"/>
        <end position="1209"/>
    </location>
</feature>
<evidence type="ECO:0000256" key="7">
    <source>
        <dbReference type="ARBA" id="ARBA00022842"/>
    </source>
</evidence>
<dbReference type="Gene3D" id="3.30.420.10">
    <property type="entry name" value="Ribonuclease H-like superfamily/Ribonuclease H"/>
    <property type="match status" value="1"/>
</dbReference>
<dbReference type="Pfam" id="PF17917">
    <property type="entry name" value="RT_RNaseH"/>
    <property type="match status" value="1"/>
</dbReference>
<dbReference type="GO" id="GO:0004519">
    <property type="term" value="F:endonuclease activity"/>
    <property type="evidence" value="ECO:0007669"/>
    <property type="project" value="UniProtKB-KW"/>
</dbReference>
<organism evidence="16">
    <name type="scientific">Tanacetum cinerariifolium</name>
    <name type="common">Dalmatian daisy</name>
    <name type="synonym">Chrysanthemum cinerariifolium</name>
    <dbReference type="NCBI Taxonomy" id="118510"/>
    <lineage>
        <taxon>Eukaryota</taxon>
        <taxon>Viridiplantae</taxon>
        <taxon>Streptophyta</taxon>
        <taxon>Embryophyta</taxon>
        <taxon>Tracheophyta</taxon>
        <taxon>Spermatophyta</taxon>
        <taxon>Magnoliopsida</taxon>
        <taxon>eudicotyledons</taxon>
        <taxon>Gunneridae</taxon>
        <taxon>Pentapetalae</taxon>
        <taxon>asterids</taxon>
        <taxon>campanulids</taxon>
        <taxon>Asterales</taxon>
        <taxon>Asteraceae</taxon>
        <taxon>Asteroideae</taxon>
        <taxon>Anthemideae</taxon>
        <taxon>Anthemidinae</taxon>
        <taxon>Tanacetum</taxon>
    </lineage>
</organism>
<evidence type="ECO:0000256" key="8">
    <source>
        <dbReference type="ARBA" id="ARBA00022884"/>
    </source>
</evidence>
<dbReference type="GO" id="GO:0008270">
    <property type="term" value="F:zinc ion binding"/>
    <property type="evidence" value="ECO:0007669"/>
    <property type="project" value="UniProtKB-KW"/>
</dbReference>
<evidence type="ECO:0000256" key="3">
    <source>
        <dbReference type="ARBA" id="ARBA00022695"/>
    </source>
</evidence>
<keyword evidence="12" id="KW-0863">Zinc-finger</keyword>
<dbReference type="InterPro" id="IPR000477">
    <property type="entry name" value="RT_dom"/>
</dbReference>
<dbReference type="GO" id="GO:0003964">
    <property type="term" value="F:RNA-directed DNA polymerase activity"/>
    <property type="evidence" value="ECO:0007669"/>
    <property type="project" value="UniProtKB-KW"/>
</dbReference>
<dbReference type="Gene3D" id="3.30.70.270">
    <property type="match status" value="3"/>
</dbReference>
<sequence length="1575" mass="177950">MPPRVMTRSAGRPAAASRGGRTGGRTGKGGGSTRGQSGDQVNGRINGQGGQVGDQGSEVNDGADGVPDFSTIIAQNLQNLLPTIVAQVGDQGSNHGDNRNQSSTAVNDNIRGNVMAILVISVSLDSFEDSMETPAGRVILFGTIPTTIPDTTPVIAPPTTQTDTTSESDPYEDPSSGHILPLPAVSPFLSSDDDTTDSDTPPSPTHDTPFTEITASTQRSHVIPHRRVRILAPGQPIRHGRPYRYHPNGPVHMMTARKRVRPLPIQQLSVRHSVDRSSSDSSSRHSLSDHSSPDLPSTSAGPSRKRRRSPMTYVPALPPVFEALSPVRADLIPLPKRVRDIGYLADVEGVVVGNQQGIVCYECGRPGHFRKDYPKMRSQNHENQTRNKTGNKTGGNEVTAKAYSIGEGETNPDSNVVTGTFLLNSCYASMLFDSGADRSFVSTTFSALLDIAPSTLDTSYAVELIDGRVLETNIILRGFTSGLFGHPFNIDLMPIELGSFDVIIGMNWLAKYHTLIVCDEKVVRIPYGDEVLIIRGDNWDGGSKLNIISYTKTQKYIQKGCQVYLAQVTSKKAEDKLKEDLRMCQSVREAYIPKTAFRTCYGHYEFQVITFGLTNALTVFMDLINRVCKSYLDRFVIVFIDDILIYSKNIKEHEGHLKLILKLLKEEELYAKFSKCKFWLSKVKFIGHMIDSEGIHVDPVKIEAIIDWESPKTPTEIRQFLGFAGYYRRFIEGLGAVLMQKEQVIAYASCQLKLHEKNYTTHHLELGAVVFALKMWRHYLYGTNCIVFTDHRILQHILDQKELNMRQRHWLDLLRDNDSRKEENFINEDLHGMINKIEPRANETLCLNNQSWISCFGDLRALIMHESHKSKYSIYPGLDKMYQDLKKLYWWPNMKAEIATYVKIPQWKWENITMDFVTKLPKTTAGQDTIWIIVDRLTKSAHFLPMREDDTLEKLTRQYLKEVVSKHGVPVSIISERDGKFTSHFWKSLNKALGTQLDMSTAYHPETDGQSERTIETLEDMFRACVLDFGKGWDKHLPLVEVRQLTGPDIIYEITEKIVQIKSRIQAARDRQKSYADEPVEIMDREVKRLKQSHIPWSVKIKCKIKFLACNPKEYDGKGGAIAYARWIEKMESVQGMSGCRDNQKMKYTTGSFIRGMVAAIEPTTIQSVVLKVGMLTDEAIRNGSIKKNQAKRGNNGEPSKDRNVRDDNKRSRTMSLFSMTLFDSRADYSFGYTTFIPLLGIEPSDFGFSYEIETTTRQLVKIDKVIRGFTLEIEGRVFDINLIPLGSESFDVIIGMDWLSNHKAEIICHDKVVRIPLPDGKVLRVIRERPEEKMRHLLSAKAKEQKREELVVLVLGAIPVTKSPYGLAPSEMEELSGQLKELQDKGFTQPSSRLGEHRIDDLLDQLQRSQYFSKIDLRFGYHQLRVHEDGILKTTFRTRYRHFKFTVMPFGLTNAPAKVQFLSHVINGNGIHVDPSMIEAVKNWEAHRTPSEKSKAFDWGEEQERVFQTLKDKLCNARVLALLDGLEDFVVYCDASGLGLRILAAQEQASDESARLQKGLDETIERRSDEALYY</sequence>
<evidence type="ECO:0000313" key="16">
    <source>
        <dbReference type="EMBL" id="GEU34457.1"/>
    </source>
</evidence>
<evidence type="ECO:0000256" key="11">
    <source>
        <dbReference type="ARBA" id="ARBA00023268"/>
    </source>
</evidence>
<feature type="region of interest" description="Disordered" evidence="13">
    <location>
        <begin position="262"/>
        <end position="310"/>
    </location>
</feature>
<dbReference type="InterPro" id="IPR043502">
    <property type="entry name" value="DNA/RNA_pol_sf"/>
</dbReference>
<dbReference type="InterPro" id="IPR001969">
    <property type="entry name" value="Aspartic_peptidase_AS"/>
</dbReference>
<keyword evidence="11" id="KW-0511">Multifunctional enzyme</keyword>
<feature type="region of interest" description="Disordered" evidence="13">
    <location>
        <begin position="88"/>
        <end position="107"/>
    </location>
</feature>
<keyword evidence="12" id="KW-0862">Zinc</keyword>
<keyword evidence="3" id="KW-0548">Nucleotidyltransferase</keyword>
<feature type="compositionally biased region" description="Basic and acidic residues" evidence="13">
    <location>
        <begin position="1199"/>
        <end position="1209"/>
    </location>
</feature>
<feature type="compositionally biased region" description="Gly residues" evidence="13">
    <location>
        <begin position="20"/>
        <end position="33"/>
    </location>
</feature>
<feature type="region of interest" description="Disordered" evidence="13">
    <location>
        <begin position="149"/>
        <end position="227"/>
    </location>
</feature>
<dbReference type="PROSITE" id="PS50994">
    <property type="entry name" value="INTEGRASE"/>
    <property type="match status" value="1"/>
</dbReference>
<dbReference type="InterPro" id="IPR012337">
    <property type="entry name" value="RNaseH-like_sf"/>
</dbReference>
<evidence type="ECO:0000259" key="14">
    <source>
        <dbReference type="PROSITE" id="PS50158"/>
    </source>
</evidence>
<name>A0A6L2JD22_TANCI</name>
<keyword evidence="7" id="KW-0460">Magnesium</keyword>
<dbReference type="Pfam" id="PF17921">
    <property type="entry name" value="Integrase_H2C2"/>
    <property type="match status" value="1"/>
</dbReference>
<dbReference type="SUPFAM" id="SSF56672">
    <property type="entry name" value="DNA/RNA polymerases"/>
    <property type="match status" value="2"/>
</dbReference>
<dbReference type="PROSITE" id="PS00141">
    <property type="entry name" value="ASP_PROTEASE"/>
    <property type="match status" value="1"/>
</dbReference>
<feature type="compositionally biased region" description="Polar residues" evidence="13">
    <location>
        <begin position="386"/>
        <end position="396"/>
    </location>
</feature>
<dbReference type="GO" id="GO:0004190">
    <property type="term" value="F:aspartic-type endopeptidase activity"/>
    <property type="evidence" value="ECO:0007669"/>
    <property type="project" value="InterPro"/>
</dbReference>
<evidence type="ECO:0000256" key="12">
    <source>
        <dbReference type="PROSITE-ProRule" id="PRU00047"/>
    </source>
</evidence>
<dbReference type="Pfam" id="PF00078">
    <property type="entry name" value="RVT_1"/>
    <property type="match status" value="2"/>
</dbReference>
<evidence type="ECO:0000256" key="13">
    <source>
        <dbReference type="SAM" id="MobiDB-lite"/>
    </source>
</evidence>